<name>A0ABQ8WDU2_PENCH</name>
<sequence length="88" mass="10036">MFSSTSTIQPTNTFSFSSVKRNGAKWSISFYIYKELFSYLNGVTELLEPKQKLSKYYGATDSESFGIVYTIATILCLSKKLRFFKGDN</sequence>
<dbReference type="EMBL" id="JAPVEB010000004">
    <property type="protein sequence ID" value="KAJ5264724.1"/>
    <property type="molecule type" value="Genomic_DNA"/>
</dbReference>
<evidence type="ECO:0000313" key="1">
    <source>
        <dbReference type="EMBL" id="KAJ5264724.1"/>
    </source>
</evidence>
<accession>A0ABQ8WDU2</accession>
<reference evidence="1 2" key="1">
    <citation type="journal article" date="2023" name="IMA Fungus">
        <title>Comparative genomic study of the Penicillium genus elucidates a diverse pangenome and 15 lateral gene transfer events.</title>
        <authorList>
            <person name="Petersen C."/>
            <person name="Sorensen T."/>
            <person name="Nielsen M.R."/>
            <person name="Sondergaard T.E."/>
            <person name="Sorensen J.L."/>
            <person name="Fitzpatrick D.A."/>
            <person name="Frisvad J.C."/>
            <person name="Nielsen K.L."/>
        </authorList>
    </citation>
    <scope>NUCLEOTIDE SEQUENCE [LARGE SCALE GENOMIC DNA]</scope>
    <source>
        <strain evidence="1 2">IBT 3361</strain>
    </source>
</reference>
<keyword evidence="2" id="KW-1185">Reference proteome</keyword>
<dbReference type="Proteomes" id="UP001220256">
    <property type="component" value="Unassembled WGS sequence"/>
</dbReference>
<protein>
    <submittedName>
        <fullName evidence="1">Uncharacterized protein</fullName>
    </submittedName>
</protein>
<comment type="caution">
    <text evidence="1">The sequence shown here is derived from an EMBL/GenBank/DDBJ whole genome shotgun (WGS) entry which is preliminary data.</text>
</comment>
<evidence type="ECO:0000313" key="2">
    <source>
        <dbReference type="Proteomes" id="UP001220256"/>
    </source>
</evidence>
<proteinExistence type="predicted"/>
<gene>
    <name evidence="1" type="ORF">N7505_007517</name>
</gene>
<organism evidence="1 2">
    <name type="scientific">Penicillium chrysogenum</name>
    <name type="common">Penicillium notatum</name>
    <dbReference type="NCBI Taxonomy" id="5076"/>
    <lineage>
        <taxon>Eukaryota</taxon>
        <taxon>Fungi</taxon>
        <taxon>Dikarya</taxon>
        <taxon>Ascomycota</taxon>
        <taxon>Pezizomycotina</taxon>
        <taxon>Eurotiomycetes</taxon>
        <taxon>Eurotiomycetidae</taxon>
        <taxon>Eurotiales</taxon>
        <taxon>Aspergillaceae</taxon>
        <taxon>Penicillium</taxon>
        <taxon>Penicillium chrysogenum species complex</taxon>
    </lineage>
</organism>